<organism evidence="2 3">
    <name type="scientific">Trichogramma brassicae</name>
    <dbReference type="NCBI Taxonomy" id="86971"/>
    <lineage>
        <taxon>Eukaryota</taxon>
        <taxon>Metazoa</taxon>
        <taxon>Ecdysozoa</taxon>
        <taxon>Arthropoda</taxon>
        <taxon>Hexapoda</taxon>
        <taxon>Insecta</taxon>
        <taxon>Pterygota</taxon>
        <taxon>Neoptera</taxon>
        <taxon>Endopterygota</taxon>
        <taxon>Hymenoptera</taxon>
        <taxon>Apocrita</taxon>
        <taxon>Proctotrupomorpha</taxon>
        <taxon>Chalcidoidea</taxon>
        <taxon>Trichogrammatidae</taxon>
        <taxon>Trichogramma</taxon>
    </lineage>
</organism>
<feature type="compositionally biased region" description="Polar residues" evidence="1">
    <location>
        <begin position="426"/>
        <end position="435"/>
    </location>
</feature>
<keyword evidence="3" id="KW-1185">Reference proteome</keyword>
<name>A0A6H5I0X7_9HYME</name>
<reference evidence="2 3" key="1">
    <citation type="submission" date="2020-02" db="EMBL/GenBank/DDBJ databases">
        <authorList>
            <person name="Ferguson B K."/>
        </authorList>
    </citation>
    <scope>NUCLEOTIDE SEQUENCE [LARGE SCALE GENOMIC DNA]</scope>
</reference>
<feature type="region of interest" description="Disordered" evidence="1">
    <location>
        <begin position="384"/>
        <end position="435"/>
    </location>
</feature>
<proteinExistence type="predicted"/>
<protein>
    <submittedName>
        <fullName evidence="2">Uncharacterized protein</fullName>
    </submittedName>
</protein>
<dbReference type="Proteomes" id="UP000479190">
    <property type="component" value="Unassembled WGS sequence"/>
</dbReference>
<evidence type="ECO:0000256" key="1">
    <source>
        <dbReference type="SAM" id="MobiDB-lite"/>
    </source>
</evidence>
<feature type="compositionally biased region" description="Polar residues" evidence="1">
    <location>
        <begin position="384"/>
        <end position="396"/>
    </location>
</feature>
<accession>A0A6H5I0X7</accession>
<evidence type="ECO:0000313" key="3">
    <source>
        <dbReference type="Proteomes" id="UP000479190"/>
    </source>
</evidence>
<dbReference type="AlphaFoldDB" id="A0A6H5I0X7"/>
<evidence type="ECO:0000313" key="2">
    <source>
        <dbReference type="EMBL" id="CAB0027968.1"/>
    </source>
</evidence>
<dbReference type="EMBL" id="CADCXV010000036">
    <property type="protein sequence ID" value="CAB0027968.1"/>
    <property type="molecule type" value="Genomic_DNA"/>
</dbReference>
<gene>
    <name evidence="2" type="ORF">TBRA_LOCUS198</name>
</gene>
<sequence>MRLYHRLRLEQAKGKPRSRCHGRHIVRSPKRTPEAVTMDRFEAQTTRETTVAIVRRSKEARQTGHHPETCVAADAKTHTVYLRRSQTWAVQTTDTSHDTRRLPRMIVDAETSMKHQATTGAQPAERLADRRTDAFEDATSEPTRRCRALTHEAGVVIHRATAHGAQRRADDPDDLSSAAAIQVMRAIVATISVTYVKGLPSANAIPVTRATDPLGAAAIRETRTDAVASPVACMNDTMSIAADGAVHPNVAASRAIVAIAVAIGVVRMTHAETRETETATTMIISRPCIWLTPQTARKALKQRAQASLGVNATEGKAKGRLRGRPRRSPLVHRRRAIPAAVPKVMRRPEPTTSLEFVSSVRAIRAAKRTPIPVVASLTLNLSGSTASVSGQATSTPREAEESAVAVLTRPTQKHRPNEIARGQPEAVSSSDAATD</sequence>